<comment type="function">
    <text evidence="10">DNA repair enzyme that has both DNA N-glycosylase activity and AP-lyase activity. The DNA N-glycosylase activity releases various damaged pyrimidines from DNA by cleaving the N-glycosidic bond, leaving an AP (apurinic/apyrimidinic) site. The AP-lyase activity cleaves the phosphodiester bond 3' to the AP site by a beta-elimination, leaving a 3'-terminal unsaturated sugar and a product with a terminal 5'-phosphate.</text>
</comment>
<dbReference type="PANTHER" id="PTHR10359:SF18">
    <property type="entry name" value="ENDONUCLEASE III"/>
    <property type="match status" value="1"/>
</dbReference>
<keyword evidence="8 10" id="KW-0234">DNA repair</keyword>
<keyword evidence="12" id="KW-0540">Nuclease</keyword>
<evidence type="ECO:0000313" key="13">
    <source>
        <dbReference type="Proteomes" id="UP000701698"/>
    </source>
</evidence>
<name>A0A955RPF3_UNCKA</name>
<keyword evidence="7" id="KW-0411">Iron-sulfur</keyword>
<keyword evidence="5 10" id="KW-0378">Hydrolase</keyword>
<evidence type="ECO:0000256" key="9">
    <source>
        <dbReference type="ARBA" id="ARBA00023295"/>
    </source>
</evidence>
<evidence type="ECO:0000256" key="1">
    <source>
        <dbReference type="ARBA" id="ARBA00008343"/>
    </source>
</evidence>
<feature type="domain" description="HhH-GPD" evidence="11">
    <location>
        <begin position="44"/>
        <end position="192"/>
    </location>
</feature>
<dbReference type="InterPro" id="IPR023170">
    <property type="entry name" value="HhH_base_excis_C"/>
</dbReference>
<dbReference type="GO" id="GO:0046872">
    <property type="term" value="F:metal ion binding"/>
    <property type="evidence" value="ECO:0007669"/>
    <property type="project" value="UniProtKB-KW"/>
</dbReference>
<evidence type="ECO:0000313" key="12">
    <source>
        <dbReference type="EMBL" id="MCA9390356.1"/>
    </source>
</evidence>
<organism evidence="12 13">
    <name type="scientific">candidate division WWE3 bacterium</name>
    <dbReference type="NCBI Taxonomy" id="2053526"/>
    <lineage>
        <taxon>Bacteria</taxon>
        <taxon>Katanobacteria</taxon>
    </lineage>
</organism>
<dbReference type="CDD" id="cd00056">
    <property type="entry name" value="ENDO3c"/>
    <property type="match status" value="1"/>
</dbReference>
<accession>A0A955RPF3</accession>
<evidence type="ECO:0000256" key="7">
    <source>
        <dbReference type="ARBA" id="ARBA00023014"/>
    </source>
</evidence>
<evidence type="ECO:0000256" key="4">
    <source>
        <dbReference type="ARBA" id="ARBA00022763"/>
    </source>
</evidence>
<dbReference type="Proteomes" id="UP000701698">
    <property type="component" value="Unassembled WGS sequence"/>
</dbReference>
<dbReference type="InterPro" id="IPR005759">
    <property type="entry name" value="Nth"/>
</dbReference>
<dbReference type="EC" id="4.2.99.18" evidence="10"/>
<keyword evidence="10" id="KW-0238">DNA-binding</keyword>
<keyword evidence="6" id="KW-0408">Iron</keyword>
<dbReference type="FunFam" id="1.10.340.30:FF:000001">
    <property type="entry name" value="Endonuclease III"/>
    <property type="match status" value="1"/>
</dbReference>
<proteinExistence type="inferred from homology"/>
<keyword evidence="12" id="KW-0255">Endonuclease</keyword>
<dbReference type="PIRSF" id="PIRSF001435">
    <property type="entry name" value="Nth"/>
    <property type="match status" value="1"/>
</dbReference>
<dbReference type="GO" id="GO:0006285">
    <property type="term" value="P:base-excision repair, AP site formation"/>
    <property type="evidence" value="ECO:0007669"/>
    <property type="project" value="TreeGrafter"/>
</dbReference>
<dbReference type="SUPFAM" id="SSF48150">
    <property type="entry name" value="DNA-glycosylase"/>
    <property type="match status" value="1"/>
</dbReference>
<dbReference type="InterPro" id="IPR003265">
    <property type="entry name" value="HhH-GPD_domain"/>
</dbReference>
<evidence type="ECO:0000256" key="8">
    <source>
        <dbReference type="ARBA" id="ARBA00023204"/>
    </source>
</evidence>
<keyword evidence="4 10" id="KW-0227">DNA damage</keyword>
<keyword evidence="9 10" id="KW-0326">Glycosidase</keyword>
<dbReference type="InterPro" id="IPR000445">
    <property type="entry name" value="HhH_motif"/>
</dbReference>
<gene>
    <name evidence="10" type="primary">nth</name>
    <name evidence="12" type="ORF">KC571_03025</name>
</gene>
<keyword evidence="10" id="KW-0456">Lyase</keyword>
<comment type="caution">
    <text evidence="10">Lacks conserved residue(s) required for the propagation of feature annotation.</text>
</comment>
<sequence>MTNSEVKKERAKIVLKELHRLYPQMPSVPLNYSNDWEFMVAVILSAQCTDKKVNEVTQRLFIKYSSLDDYVKADLSAFEQDIKSTGFYRNKAKNILASARIISQHYDGTIPDEMEALVALPGVGRKTANVLLGVLHGKTEGIVVDTHIKRLSIKFGLTKNTDPEKIEKDLMELLPKKDWWEFANLLKFYGQDYSPAHKKEVHSDPISQKLSQQIGL</sequence>
<dbReference type="GO" id="GO:0019104">
    <property type="term" value="F:DNA N-glycosylase activity"/>
    <property type="evidence" value="ECO:0007669"/>
    <property type="project" value="UniProtKB-UniRule"/>
</dbReference>
<reference evidence="12" key="2">
    <citation type="journal article" date="2021" name="Microbiome">
        <title>Successional dynamics and alternative stable states in a saline activated sludge microbial community over 9 years.</title>
        <authorList>
            <person name="Wang Y."/>
            <person name="Ye J."/>
            <person name="Ju F."/>
            <person name="Liu L."/>
            <person name="Boyd J.A."/>
            <person name="Deng Y."/>
            <person name="Parks D.H."/>
            <person name="Jiang X."/>
            <person name="Yin X."/>
            <person name="Woodcroft B.J."/>
            <person name="Tyson G.W."/>
            <person name="Hugenholtz P."/>
            <person name="Polz M.F."/>
            <person name="Zhang T."/>
        </authorList>
    </citation>
    <scope>NUCLEOTIDE SEQUENCE</scope>
    <source>
        <strain evidence="12">HKST-UBA01</strain>
    </source>
</reference>
<dbReference type="Pfam" id="PF00633">
    <property type="entry name" value="HHH"/>
    <property type="match status" value="1"/>
</dbReference>
<evidence type="ECO:0000256" key="10">
    <source>
        <dbReference type="HAMAP-Rule" id="MF_00942"/>
    </source>
</evidence>
<keyword evidence="3" id="KW-0479">Metal-binding</keyword>
<dbReference type="InterPro" id="IPR011257">
    <property type="entry name" value="DNA_glycosylase"/>
</dbReference>
<dbReference type="Gene3D" id="1.10.340.30">
    <property type="entry name" value="Hypothetical protein, domain 2"/>
    <property type="match status" value="1"/>
</dbReference>
<reference evidence="12" key="1">
    <citation type="submission" date="2020-04" db="EMBL/GenBank/DDBJ databases">
        <authorList>
            <person name="Zhang T."/>
        </authorList>
    </citation>
    <scope>NUCLEOTIDE SEQUENCE</scope>
    <source>
        <strain evidence="12">HKST-UBA01</strain>
    </source>
</reference>
<comment type="catalytic activity">
    <reaction evidence="10">
        <text>2'-deoxyribonucleotide-(2'-deoxyribose 5'-phosphate)-2'-deoxyribonucleotide-DNA = a 3'-end 2'-deoxyribonucleotide-(2,3-dehydro-2,3-deoxyribose 5'-phosphate)-DNA + a 5'-end 5'-phospho-2'-deoxyribonucleoside-DNA + H(+)</text>
        <dbReference type="Rhea" id="RHEA:66592"/>
        <dbReference type="Rhea" id="RHEA-COMP:13180"/>
        <dbReference type="Rhea" id="RHEA-COMP:16897"/>
        <dbReference type="Rhea" id="RHEA-COMP:17067"/>
        <dbReference type="ChEBI" id="CHEBI:15378"/>
        <dbReference type="ChEBI" id="CHEBI:136412"/>
        <dbReference type="ChEBI" id="CHEBI:157695"/>
        <dbReference type="ChEBI" id="CHEBI:167181"/>
        <dbReference type="EC" id="4.2.99.18"/>
    </reaction>
</comment>
<comment type="caution">
    <text evidence="12">The sequence shown here is derived from an EMBL/GenBank/DDBJ whole genome shotgun (WGS) entry which is preliminary data.</text>
</comment>
<dbReference type="AlphaFoldDB" id="A0A955RPF3"/>
<dbReference type="GO" id="GO:0051539">
    <property type="term" value="F:4 iron, 4 sulfur cluster binding"/>
    <property type="evidence" value="ECO:0007669"/>
    <property type="project" value="UniProtKB-KW"/>
</dbReference>
<evidence type="ECO:0000256" key="5">
    <source>
        <dbReference type="ARBA" id="ARBA00022801"/>
    </source>
</evidence>
<dbReference type="PANTHER" id="PTHR10359">
    <property type="entry name" value="A/G-SPECIFIC ADENINE GLYCOSYLASE/ENDONUCLEASE III"/>
    <property type="match status" value="1"/>
</dbReference>
<dbReference type="Pfam" id="PF00730">
    <property type="entry name" value="HhH-GPD"/>
    <property type="match status" value="1"/>
</dbReference>
<evidence type="ECO:0000256" key="2">
    <source>
        <dbReference type="ARBA" id="ARBA00022485"/>
    </source>
</evidence>
<dbReference type="Gene3D" id="1.10.1670.10">
    <property type="entry name" value="Helix-hairpin-Helix base-excision DNA repair enzymes (C-terminal)"/>
    <property type="match status" value="1"/>
</dbReference>
<dbReference type="GO" id="GO:0140078">
    <property type="term" value="F:class I DNA-(apurinic or apyrimidinic site) endonuclease activity"/>
    <property type="evidence" value="ECO:0007669"/>
    <property type="project" value="UniProtKB-EC"/>
</dbReference>
<comment type="cofactor">
    <cofactor evidence="10">
        <name>[4Fe-4S] cluster</name>
        <dbReference type="ChEBI" id="CHEBI:49883"/>
    </cofactor>
    <text evidence="10">Binds 1 [4Fe-4S] cluster.</text>
</comment>
<evidence type="ECO:0000256" key="6">
    <source>
        <dbReference type="ARBA" id="ARBA00023004"/>
    </source>
</evidence>
<dbReference type="EMBL" id="JAGQKX010000075">
    <property type="protein sequence ID" value="MCA9390356.1"/>
    <property type="molecule type" value="Genomic_DNA"/>
</dbReference>
<evidence type="ECO:0000256" key="3">
    <source>
        <dbReference type="ARBA" id="ARBA00022723"/>
    </source>
</evidence>
<dbReference type="HAMAP" id="MF_00942">
    <property type="entry name" value="Nth"/>
    <property type="match status" value="1"/>
</dbReference>
<keyword evidence="2" id="KW-0004">4Fe-4S</keyword>
<comment type="similarity">
    <text evidence="1 10">Belongs to the Nth/MutY family.</text>
</comment>
<dbReference type="GO" id="GO:0003677">
    <property type="term" value="F:DNA binding"/>
    <property type="evidence" value="ECO:0007669"/>
    <property type="project" value="UniProtKB-UniRule"/>
</dbReference>
<dbReference type="SMART" id="SM00478">
    <property type="entry name" value="ENDO3c"/>
    <property type="match status" value="1"/>
</dbReference>
<protein>
    <recommendedName>
        <fullName evidence="10">Endonuclease III</fullName>
        <ecNumber evidence="10">4.2.99.18</ecNumber>
    </recommendedName>
    <alternativeName>
        <fullName evidence="10">DNA-(apurinic or apyrimidinic site) lyase</fullName>
    </alternativeName>
</protein>
<evidence type="ECO:0000259" key="11">
    <source>
        <dbReference type="SMART" id="SM00478"/>
    </source>
</evidence>